<evidence type="ECO:0008006" key="4">
    <source>
        <dbReference type="Google" id="ProtNLM"/>
    </source>
</evidence>
<dbReference type="EMBL" id="JAUSYY010000001">
    <property type="protein sequence ID" value="MDQ0895784.1"/>
    <property type="molecule type" value="Genomic_DNA"/>
</dbReference>
<name>A0ABU0RCI6_9MICO</name>
<keyword evidence="1" id="KW-0812">Transmembrane</keyword>
<reference evidence="2 3" key="1">
    <citation type="submission" date="2023-07" db="EMBL/GenBank/DDBJ databases">
        <title>Comparative genomics of wheat-associated soil bacteria to identify genetic determinants of phenazine resistance.</title>
        <authorList>
            <person name="Mouncey N."/>
        </authorList>
    </citation>
    <scope>NUCLEOTIDE SEQUENCE [LARGE SCALE GENOMIC DNA]</scope>
    <source>
        <strain evidence="2 3">V3I3</strain>
    </source>
</reference>
<evidence type="ECO:0000313" key="2">
    <source>
        <dbReference type="EMBL" id="MDQ0895784.1"/>
    </source>
</evidence>
<keyword evidence="1" id="KW-0472">Membrane</keyword>
<dbReference type="RefSeq" id="WP_307044144.1">
    <property type="nucleotide sequence ID" value="NZ_JAUSYY010000001.1"/>
</dbReference>
<feature type="transmembrane region" description="Helical" evidence="1">
    <location>
        <begin position="20"/>
        <end position="43"/>
    </location>
</feature>
<organism evidence="2 3">
    <name type="scientific">Agromyces ramosus</name>
    <dbReference type="NCBI Taxonomy" id="33879"/>
    <lineage>
        <taxon>Bacteria</taxon>
        <taxon>Bacillati</taxon>
        <taxon>Actinomycetota</taxon>
        <taxon>Actinomycetes</taxon>
        <taxon>Micrococcales</taxon>
        <taxon>Microbacteriaceae</taxon>
        <taxon>Agromyces</taxon>
    </lineage>
</organism>
<accession>A0ABU0RCI6</accession>
<evidence type="ECO:0000313" key="3">
    <source>
        <dbReference type="Proteomes" id="UP001239083"/>
    </source>
</evidence>
<proteinExistence type="predicted"/>
<dbReference type="Proteomes" id="UP001239083">
    <property type="component" value="Unassembled WGS sequence"/>
</dbReference>
<keyword evidence="3" id="KW-1185">Reference proteome</keyword>
<gene>
    <name evidence="2" type="ORF">QFZ26_003339</name>
</gene>
<protein>
    <recommendedName>
        <fullName evidence="4">DUF4760 domain-containing protein</fullName>
    </recommendedName>
</protein>
<comment type="caution">
    <text evidence="2">The sequence shown here is derived from an EMBL/GenBank/DDBJ whole genome shotgun (WGS) entry which is preliminary data.</text>
</comment>
<sequence length="254" mass="28112">MSDCAGTWWNSFLCILTSPATAVDLVVVAISAGVAAAIAVVVLRRQLRHDREILDEQMKHEQAITRASLRRPYIEQLANALIDFGTATGSLRTSEIGSELWNGKDAPGSKELFTTWLRLESFVQFEDSAVVDDIWRDVMHRWNWSAKWTRELIADDTTERTLAAAGTAADSVYTPAHARAVGVGAALLKWDGVAPLDLSGPLSGWTPADWERDEIKAAAEKEFLRVLTKYLHRGSPQEARILERVKGAREEASI</sequence>
<evidence type="ECO:0000256" key="1">
    <source>
        <dbReference type="SAM" id="Phobius"/>
    </source>
</evidence>
<keyword evidence="1" id="KW-1133">Transmembrane helix</keyword>